<proteinExistence type="predicted"/>
<evidence type="ECO:0000313" key="2">
    <source>
        <dbReference type="Proteomes" id="UP001215598"/>
    </source>
</evidence>
<organism evidence="1 2">
    <name type="scientific">Mycena metata</name>
    <dbReference type="NCBI Taxonomy" id="1033252"/>
    <lineage>
        <taxon>Eukaryota</taxon>
        <taxon>Fungi</taxon>
        <taxon>Dikarya</taxon>
        <taxon>Basidiomycota</taxon>
        <taxon>Agaricomycotina</taxon>
        <taxon>Agaricomycetes</taxon>
        <taxon>Agaricomycetidae</taxon>
        <taxon>Agaricales</taxon>
        <taxon>Marasmiineae</taxon>
        <taxon>Mycenaceae</taxon>
        <taxon>Mycena</taxon>
    </lineage>
</organism>
<reference evidence="1" key="1">
    <citation type="submission" date="2023-03" db="EMBL/GenBank/DDBJ databases">
        <title>Massive genome expansion in bonnet fungi (Mycena s.s.) driven by repeated elements and novel gene families across ecological guilds.</title>
        <authorList>
            <consortium name="Lawrence Berkeley National Laboratory"/>
            <person name="Harder C.B."/>
            <person name="Miyauchi S."/>
            <person name="Viragh M."/>
            <person name="Kuo A."/>
            <person name="Thoen E."/>
            <person name="Andreopoulos B."/>
            <person name="Lu D."/>
            <person name="Skrede I."/>
            <person name="Drula E."/>
            <person name="Henrissat B."/>
            <person name="Morin E."/>
            <person name="Kohler A."/>
            <person name="Barry K."/>
            <person name="LaButti K."/>
            <person name="Morin E."/>
            <person name="Salamov A."/>
            <person name="Lipzen A."/>
            <person name="Mereny Z."/>
            <person name="Hegedus B."/>
            <person name="Baldrian P."/>
            <person name="Stursova M."/>
            <person name="Weitz H."/>
            <person name="Taylor A."/>
            <person name="Grigoriev I.V."/>
            <person name="Nagy L.G."/>
            <person name="Martin F."/>
            <person name="Kauserud H."/>
        </authorList>
    </citation>
    <scope>NUCLEOTIDE SEQUENCE</scope>
    <source>
        <strain evidence="1">CBHHK182m</strain>
    </source>
</reference>
<dbReference type="EMBL" id="JARKIB010000042">
    <property type="protein sequence ID" value="KAJ7758378.1"/>
    <property type="molecule type" value="Genomic_DNA"/>
</dbReference>
<comment type="caution">
    <text evidence="1">The sequence shown here is derived from an EMBL/GenBank/DDBJ whole genome shotgun (WGS) entry which is preliminary data.</text>
</comment>
<protein>
    <submittedName>
        <fullName evidence="1">Uncharacterized protein</fullName>
    </submittedName>
</protein>
<dbReference type="Proteomes" id="UP001215598">
    <property type="component" value="Unassembled WGS sequence"/>
</dbReference>
<sequence length="213" mass="24954">MSVFPGVFSSIEEFFDEADWNQLEELSSATETKVLDPALSSSSDDYRFPRIRTERLRVVANEPFPRRTLRDMCPPKGAFMYRPRIYDRRRHTADSKDPGWTHFRYSEDWYDTSPDGPQQELEDTYGLVVLIPAMFVPYKPYPCRGDMVLSHPGGAGTYYFWWNPLRMMDDPEVGFLHRFEGVYDSLEHFVREADWNRLTDVPSVPLKSESDDE</sequence>
<gene>
    <name evidence="1" type="ORF">B0H16DRAFT_1720977</name>
</gene>
<accession>A0AAD7NFT0</accession>
<keyword evidence="2" id="KW-1185">Reference proteome</keyword>
<dbReference type="AlphaFoldDB" id="A0AAD7NFT0"/>
<name>A0AAD7NFT0_9AGAR</name>
<evidence type="ECO:0000313" key="1">
    <source>
        <dbReference type="EMBL" id="KAJ7758378.1"/>
    </source>
</evidence>